<gene>
    <name evidence="2" type="ORF">DEBURN_LOCUS9049</name>
</gene>
<dbReference type="Proteomes" id="UP000789706">
    <property type="component" value="Unassembled WGS sequence"/>
</dbReference>
<comment type="caution">
    <text evidence="2">The sequence shown here is derived from an EMBL/GenBank/DDBJ whole genome shotgun (WGS) entry which is preliminary data.</text>
</comment>
<sequence length="46" mass="5302">AIASSHHKTKKVGGKDDMYTLIERGRREAEEAEEAERESKRFLNLN</sequence>
<dbReference type="AlphaFoldDB" id="A0A9N9C801"/>
<proteinExistence type="predicted"/>
<feature type="region of interest" description="Disordered" evidence="1">
    <location>
        <begin position="27"/>
        <end position="46"/>
    </location>
</feature>
<accession>A0A9N9C801</accession>
<feature type="non-terminal residue" evidence="2">
    <location>
        <position position="1"/>
    </location>
</feature>
<evidence type="ECO:0000256" key="1">
    <source>
        <dbReference type="SAM" id="MobiDB-lite"/>
    </source>
</evidence>
<evidence type="ECO:0000313" key="3">
    <source>
        <dbReference type="Proteomes" id="UP000789706"/>
    </source>
</evidence>
<reference evidence="2" key="1">
    <citation type="submission" date="2021-06" db="EMBL/GenBank/DDBJ databases">
        <authorList>
            <person name="Kallberg Y."/>
            <person name="Tangrot J."/>
            <person name="Rosling A."/>
        </authorList>
    </citation>
    <scope>NUCLEOTIDE SEQUENCE</scope>
    <source>
        <strain evidence="2">AZ414A</strain>
    </source>
</reference>
<organism evidence="2 3">
    <name type="scientific">Diversispora eburnea</name>
    <dbReference type="NCBI Taxonomy" id="1213867"/>
    <lineage>
        <taxon>Eukaryota</taxon>
        <taxon>Fungi</taxon>
        <taxon>Fungi incertae sedis</taxon>
        <taxon>Mucoromycota</taxon>
        <taxon>Glomeromycotina</taxon>
        <taxon>Glomeromycetes</taxon>
        <taxon>Diversisporales</taxon>
        <taxon>Diversisporaceae</taxon>
        <taxon>Diversispora</taxon>
    </lineage>
</organism>
<name>A0A9N9C801_9GLOM</name>
<protein>
    <submittedName>
        <fullName evidence="2">11431_t:CDS:1</fullName>
    </submittedName>
</protein>
<dbReference type="EMBL" id="CAJVPK010001551">
    <property type="protein sequence ID" value="CAG8590857.1"/>
    <property type="molecule type" value="Genomic_DNA"/>
</dbReference>
<keyword evidence="3" id="KW-1185">Reference proteome</keyword>
<feature type="compositionally biased region" description="Basic and acidic residues" evidence="1">
    <location>
        <begin position="37"/>
        <end position="46"/>
    </location>
</feature>
<evidence type="ECO:0000313" key="2">
    <source>
        <dbReference type="EMBL" id="CAG8590857.1"/>
    </source>
</evidence>